<feature type="transmembrane region" description="Helical" evidence="1">
    <location>
        <begin position="21"/>
        <end position="41"/>
    </location>
</feature>
<dbReference type="Pfam" id="PF17292">
    <property type="entry name" value="POB3_N"/>
    <property type="match status" value="1"/>
</dbReference>
<reference evidence="4" key="1">
    <citation type="submission" date="2019-02" db="EMBL/GenBank/DDBJ databases">
        <title>Deep-cultivation of Planctomycetes and their phenomic and genomic characterization uncovers novel biology.</title>
        <authorList>
            <person name="Wiegand S."/>
            <person name="Jogler M."/>
            <person name="Boedeker C."/>
            <person name="Pinto D."/>
            <person name="Vollmers J."/>
            <person name="Rivas-Marin E."/>
            <person name="Kohn T."/>
            <person name="Peeters S.H."/>
            <person name="Heuer A."/>
            <person name="Rast P."/>
            <person name="Oberbeckmann S."/>
            <person name="Bunk B."/>
            <person name="Jeske O."/>
            <person name="Meyerdierks A."/>
            <person name="Storesund J.E."/>
            <person name="Kallscheuer N."/>
            <person name="Luecker S."/>
            <person name="Lage O.M."/>
            <person name="Pohl T."/>
            <person name="Merkel B.J."/>
            <person name="Hornburger P."/>
            <person name="Mueller R.-W."/>
            <person name="Bruemmer F."/>
            <person name="Labrenz M."/>
            <person name="Spormann A.M."/>
            <person name="Op den Camp H."/>
            <person name="Overmann J."/>
            <person name="Amann R."/>
            <person name="Jetten M.S.M."/>
            <person name="Mascher T."/>
            <person name="Medema M.H."/>
            <person name="Devos D.P."/>
            <person name="Kaster A.-K."/>
            <person name="Ovreas L."/>
            <person name="Rohde M."/>
            <person name="Galperin M.Y."/>
            <person name="Jogler C."/>
        </authorList>
    </citation>
    <scope>NUCLEOTIDE SEQUENCE [LARGE SCALE GENOMIC DNA]</scope>
    <source>
        <strain evidence="4">Pan97</strain>
    </source>
</reference>
<gene>
    <name evidence="3" type="ORF">Pan97_02840</name>
</gene>
<feature type="domain" description="FACT complex subunit SSRP1/POB3 N-terminal PH" evidence="2">
    <location>
        <begin position="96"/>
        <end position="143"/>
    </location>
</feature>
<dbReference type="KEGG" id="bvo:Pan97_02840"/>
<evidence type="ECO:0000256" key="1">
    <source>
        <dbReference type="SAM" id="Phobius"/>
    </source>
</evidence>
<keyword evidence="1" id="KW-1133">Transmembrane helix</keyword>
<evidence type="ECO:0000313" key="3">
    <source>
        <dbReference type="EMBL" id="QDU73315.1"/>
    </source>
</evidence>
<dbReference type="RefSeq" id="WP_144970044.1">
    <property type="nucleotide sequence ID" value="NZ_CP036289.1"/>
</dbReference>
<dbReference type="AlphaFoldDB" id="A0A518C258"/>
<dbReference type="EMBL" id="CP036289">
    <property type="protein sequence ID" value="QDU73315.1"/>
    <property type="molecule type" value="Genomic_DNA"/>
</dbReference>
<organism evidence="3 4">
    <name type="scientific">Bremerella volcania</name>
    <dbReference type="NCBI Taxonomy" id="2527984"/>
    <lineage>
        <taxon>Bacteria</taxon>
        <taxon>Pseudomonadati</taxon>
        <taxon>Planctomycetota</taxon>
        <taxon>Planctomycetia</taxon>
        <taxon>Pirellulales</taxon>
        <taxon>Pirellulaceae</taxon>
        <taxon>Bremerella</taxon>
    </lineage>
</organism>
<feature type="transmembrane region" description="Helical" evidence="1">
    <location>
        <begin position="53"/>
        <end position="74"/>
    </location>
</feature>
<dbReference type="Proteomes" id="UP000318626">
    <property type="component" value="Chromosome"/>
</dbReference>
<dbReference type="OrthoDB" id="264351at2"/>
<dbReference type="InterPro" id="IPR035417">
    <property type="entry name" value="SSRP1/POB3_N"/>
</dbReference>
<keyword evidence="1" id="KW-0472">Membrane</keyword>
<evidence type="ECO:0000259" key="2">
    <source>
        <dbReference type="Pfam" id="PF17292"/>
    </source>
</evidence>
<feature type="transmembrane region" description="Helical" evidence="1">
    <location>
        <begin position="223"/>
        <end position="243"/>
    </location>
</feature>
<name>A0A518C258_9BACT</name>
<proteinExistence type="predicted"/>
<sequence>MREKSEARTFRLKKSILYQGIGFSIFFSIVICLYVWLGFFIPPAAPGAGGPNVSVMILGMIVFGPMLIGSLCMWRAYYVEQLTIDGSLISLRSLTQNHHFDVSEIQSLAWSAFPRGGSLRIQLAGSKARLSLHGFSPKDRQVMIAILHAMVPEPLQENWPKFCHRIAIPLRDGYFPNAEMTPIEQIEREAKRRQLIRTMVLTVSTIGLLSTPVLINLGVDKETALIVGVVVLLAGVFGFIPFLPRVKTKWSEEDEELAVRLWDEGESVSAAKLMTGE</sequence>
<keyword evidence="4" id="KW-1185">Reference proteome</keyword>
<evidence type="ECO:0000313" key="4">
    <source>
        <dbReference type="Proteomes" id="UP000318626"/>
    </source>
</evidence>
<keyword evidence="1" id="KW-0812">Transmembrane</keyword>
<accession>A0A518C258</accession>
<protein>
    <recommendedName>
        <fullName evidence="2">FACT complex subunit SSRP1/POB3 N-terminal PH domain-containing protein</fullName>
    </recommendedName>
</protein>
<feature type="transmembrane region" description="Helical" evidence="1">
    <location>
        <begin position="195"/>
        <end position="217"/>
    </location>
</feature>